<accession>E0SAH6</accession>
<dbReference type="AlphaFoldDB" id="E0SAH6"/>
<dbReference type="KEGG" id="ddd:Dda3937_01729"/>
<protein>
    <submittedName>
        <fullName evidence="1">VirD2 components relaxase</fullName>
    </submittedName>
</protein>
<gene>
    <name evidence="1" type="ordered locus">Dda3937_01729</name>
</gene>
<reference evidence="1 2" key="1">
    <citation type="journal article" date="2011" name="J. Bacteriol.">
        <title>Genome sequence of the plant-pathogenic bacterium Dickeya dadantii 3937.</title>
        <authorList>
            <person name="Glasner J.D."/>
            <person name="Yang C.H."/>
            <person name="Reverchon S."/>
            <person name="Hugouvieux-Cotte-Pattat N."/>
            <person name="Condemine G."/>
            <person name="Bohin J.P."/>
            <person name="Van Gijsegem F."/>
            <person name="Yang S."/>
            <person name="Franza T."/>
            <person name="Expert D."/>
            <person name="Plunkett G. III"/>
            <person name="San Francisco M.J."/>
            <person name="Charkowski A.O."/>
            <person name="Py B."/>
            <person name="Bell K."/>
            <person name="Rauscher L."/>
            <person name="Rodriguez-Palenzuela P."/>
            <person name="Toussaint A."/>
            <person name="Holeva M.C."/>
            <person name="He S.Y."/>
            <person name="Douet V."/>
            <person name="Boccara M."/>
            <person name="Blanco C."/>
            <person name="Toth I."/>
            <person name="Anderson B.D."/>
            <person name="Biehl B.S."/>
            <person name="Mau B."/>
            <person name="Flynn S.M."/>
            <person name="Barras F."/>
            <person name="Lindeberg M."/>
            <person name="Birch P.R."/>
            <person name="Tsuyumu S."/>
            <person name="Shi X."/>
            <person name="Hibbing M."/>
            <person name="Yap M.N."/>
            <person name="Carpentier M."/>
            <person name="Dassa E."/>
            <person name="Umehara M."/>
            <person name="Kim J.F."/>
            <person name="Rusch M."/>
            <person name="Soni P."/>
            <person name="Mayhew G.F."/>
            <person name="Fouts D.E."/>
            <person name="Gill S.R."/>
            <person name="Blattner F.R."/>
            <person name="Keen N.T."/>
            <person name="Perna N.T."/>
        </authorList>
    </citation>
    <scope>NUCLEOTIDE SEQUENCE [LARGE SCALE GENOMIC DNA]</scope>
    <source>
        <strain evidence="1 2">3937</strain>
    </source>
</reference>
<evidence type="ECO:0000313" key="1">
    <source>
        <dbReference type="EMBL" id="ADM97034.1"/>
    </source>
</evidence>
<sequence>MLLASGRYAMLDDGLGFSLVPWKPVIEPRLGQPMTATIRSNRVAWEFSRQRGPAIG</sequence>
<organism evidence="1 2">
    <name type="scientific">Dickeya dadantii (strain 3937)</name>
    <name type="common">Erwinia chrysanthemi (strain 3937)</name>
    <dbReference type="NCBI Taxonomy" id="198628"/>
    <lineage>
        <taxon>Bacteria</taxon>
        <taxon>Pseudomonadati</taxon>
        <taxon>Pseudomonadota</taxon>
        <taxon>Gammaproteobacteria</taxon>
        <taxon>Enterobacterales</taxon>
        <taxon>Pectobacteriaceae</taxon>
        <taxon>Dickeya</taxon>
    </lineage>
</organism>
<dbReference type="Pfam" id="PF11843">
    <property type="entry name" value="DUF3363"/>
    <property type="match status" value="1"/>
</dbReference>
<dbReference type="InterPro" id="IPR021795">
    <property type="entry name" value="DUF3363"/>
</dbReference>
<dbReference type="STRING" id="198628.Dda3937_01729"/>
<proteinExistence type="predicted"/>
<name>E0SAH6_DICD3</name>
<dbReference type="EMBL" id="CP002038">
    <property type="protein sequence ID" value="ADM97034.1"/>
    <property type="molecule type" value="Genomic_DNA"/>
</dbReference>
<keyword evidence="2" id="KW-1185">Reference proteome</keyword>
<evidence type="ECO:0000313" key="2">
    <source>
        <dbReference type="Proteomes" id="UP000006859"/>
    </source>
</evidence>
<dbReference type="eggNOG" id="COG3843">
    <property type="taxonomic scope" value="Bacteria"/>
</dbReference>
<dbReference type="HOGENOM" id="CLU_203161_0_0_6"/>
<dbReference type="Proteomes" id="UP000006859">
    <property type="component" value="Chromosome"/>
</dbReference>